<protein>
    <submittedName>
        <fullName evidence="1">Uncharacterized protein</fullName>
    </submittedName>
</protein>
<name>A0A1Q3ETF4_LENED</name>
<evidence type="ECO:0000313" key="1">
    <source>
        <dbReference type="EMBL" id="GAW10511.1"/>
    </source>
</evidence>
<sequence>MNDYSGEFKDPHIGFKRCSNWICGILEGLFKGSQGNKSTEIDGKLELIWDDSPTRHLKTIEHSDLPSSWSHSINPSSWD</sequence>
<evidence type="ECO:0000313" key="2">
    <source>
        <dbReference type="Proteomes" id="UP000188533"/>
    </source>
</evidence>
<comment type="caution">
    <text evidence="1">The sequence shown here is derived from an EMBL/GenBank/DDBJ whole genome shotgun (WGS) entry which is preliminary data.</text>
</comment>
<organism evidence="1 2">
    <name type="scientific">Lentinula edodes</name>
    <name type="common">Shiitake mushroom</name>
    <name type="synonym">Lentinus edodes</name>
    <dbReference type="NCBI Taxonomy" id="5353"/>
    <lineage>
        <taxon>Eukaryota</taxon>
        <taxon>Fungi</taxon>
        <taxon>Dikarya</taxon>
        <taxon>Basidiomycota</taxon>
        <taxon>Agaricomycotina</taxon>
        <taxon>Agaricomycetes</taxon>
        <taxon>Agaricomycetidae</taxon>
        <taxon>Agaricales</taxon>
        <taxon>Marasmiineae</taxon>
        <taxon>Omphalotaceae</taxon>
        <taxon>Lentinula</taxon>
    </lineage>
</organism>
<reference evidence="1 2" key="1">
    <citation type="submission" date="2016-08" db="EMBL/GenBank/DDBJ databases">
        <authorList>
            <consortium name="Lentinula edodes genome sequencing consortium"/>
            <person name="Sakamoto Y."/>
            <person name="Nakade K."/>
            <person name="Sato S."/>
            <person name="Yoshida Y."/>
            <person name="Miyazaki K."/>
            <person name="Natsume S."/>
            <person name="Konno N."/>
        </authorList>
    </citation>
    <scope>NUCLEOTIDE SEQUENCE [LARGE SCALE GENOMIC DNA]</scope>
    <source>
        <strain evidence="1 2">NBRC 111202</strain>
    </source>
</reference>
<dbReference type="EMBL" id="BDGU01001819">
    <property type="protein sequence ID" value="GAW10511.1"/>
    <property type="molecule type" value="Genomic_DNA"/>
</dbReference>
<gene>
    <name evidence="1" type="ORF">LENED_012787</name>
</gene>
<dbReference type="Proteomes" id="UP000188533">
    <property type="component" value="Unassembled WGS sequence"/>
</dbReference>
<proteinExistence type="predicted"/>
<dbReference type="AlphaFoldDB" id="A0A1Q3ETF4"/>
<keyword evidence="2" id="KW-1185">Reference proteome</keyword>
<reference evidence="1 2" key="2">
    <citation type="submission" date="2017-02" db="EMBL/GenBank/DDBJ databases">
        <title>A genome survey and senescence transcriptome analysis in Lentinula edodes.</title>
        <authorList>
            <person name="Sakamoto Y."/>
            <person name="Nakade K."/>
            <person name="Sato S."/>
            <person name="Yoshida Y."/>
            <person name="Miyazaki K."/>
            <person name="Natsume S."/>
            <person name="Konno N."/>
        </authorList>
    </citation>
    <scope>NUCLEOTIDE SEQUENCE [LARGE SCALE GENOMIC DNA]</scope>
    <source>
        <strain evidence="1 2">NBRC 111202</strain>
    </source>
</reference>
<accession>A0A1Q3ETF4</accession>